<reference evidence="2" key="1">
    <citation type="journal article" date="2014" name="Environ. Microbiol.">
        <title>Comparative genomics of the marine bacterial genus Glaciecola reveals the high degree of genomic diversity and genomic characteristic for cold adaptation.</title>
        <authorList>
            <person name="Qin Q.L."/>
            <person name="Xie B.B."/>
            <person name="Yu Y."/>
            <person name="Shu Y.L."/>
            <person name="Rong J.C."/>
            <person name="Zhang Y.J."/>
            <person name="Zhao D.L."/>
            <person name="Chen X.L."/>
            <person name="Zhang X.Y."/>
            <person name="Chen B."/>
            <person name="Zhou B.C."/>
            <person name="Zhang Y.Z."/>
        </authorList>
    </citation>
    <scope>NUCLEOTIDE SEQUENCE [LARGE SCALE GENOMIC DNA]</scope>
    <source>
        <strain evidence="2">ACAM 615</strain>
    </source>
</reference>
<protein>
    <submittedName>
        <fullName evidence="1">Uncharacterized protein</fullName>
    </submittedName>
</protein>
<dbReference type="STRING" id="1121922.GCA_000428905_00749"/>
<dbReference type="AlphaFoldDB" id="K6Y6C9"/>
<dbReference type="EMBL" id="BAEQ01000023">
    <property type="protein sequence ID" value="GAC28314.1"/>
    <property type="molecule type" value="Genomic_DNA"/>
</dbReference>
<dbReference type="Proteomes" id="UP000006251">
    <property type="component" value="Unassembled WGS sequence"/>
</dbReference>
<organism evidence="1 2">
    <name type="scientific">Brumicola pallidula DSM 14239 = ACAM 615</name>
    <dbReference type="NCBI Taxonomy" id="1121922"/>
    <lineage>
        <taxon>Bacteria</taxon>
        <taxon>Pseudomonadati</taxon>
        <taxon>Pseudomonadota</taxon>
        <taxon>Gammaproteobacteria</taxon>
        <taxon>Alteromonadales</taxon>
        <taxon>Alteromonadaceae</taxon>
        <taxon>Brumicola</taxon>
    </lineage>
</organism>
<proteinExistence type="predicted"/>
<sequence length="58" mass="6848">MMQQPEKLRPLQHIMRKHAKAPHIQRRQSALLMTYANHDHKGVAQIIKAWLSEQQVKP</sequence>
<keyword evidence="2" id="KW-1185">Reference proteome</keyword>
<accession>K6Y6C9</accession>
<name>K6Y6C9_9ALTE</name>
<evidence type="ECO:0000313" key="2">
    <source>
        <dbReference type="Proteomes" id="UP000006251"/>
    </source>
</evidence>
<comment type="caution">
    <text evidence="1">The sequence shown here is derived from an EMBL/GenBank/DDBJ whole genome shotgun (WGS) entry which is preliminary data.</text>
</comment>
<evidence type="ECO:0000313" key="1">
    <source>
        <dbReference type="EMBL" id="GAC28314.1"/>
    </source>
</evidence>
<gene>
    <name evidence="1" type="ORF">GPAL_1442</name>
</gene>